<organism evidence="6 7">
    <name type="scientific">Actinomadura craniellae</name>
    <dbReference type="NCBI Taxonomy" id="2231787"/>
    <lineage>
        <taxon>Bacteria</taxon>
        <taxon>Bacillati</taxon>
        <taxon>Actinomycetota</taxon>
        <taxon>Actinomycetes</taxon>
        <taxon>Streptosporangiales</taxon>
        <taxon>Thermomonosporaceae</taxon>
        <taxon>Actinomadura</taxon>
    </lineage>
</organism>
<proteinExistence type="predicted"/>
<keyword evidence="3" id="KW-0804">Transcription</keyword>
<dbReference type="OrthoDB" id="3193022at2"/>
<dbReference type="InterPro" id="IPR050109">
    <property type="entry name" value="HTH-type_TetR-like_transc_reg"/>
</dbReference>
<accession>A0A365H9H5</accession>
<dbReference type="GO" id="GO:0000976">
    <property type="term" value="F:transcription cis-regulatory region binding"/>
    <property type="evidence" value="ECO:0007669"/>
    <property type="project" value="TreeGrafter"/>
</dbReference>
<reference evidence="6 7" key="1">
    <citation type="submission" date="2018-06" db="EMBL/GenBank/DDBJ databases">
        <title>Actinomadura craniellae sp. nov. isolated from marine sponge Craniella sp.</title>
        <authorList>
            <person name="Li L."/>
            <person name="Xu Q.H."/>
            <person name="Lin H.W."/>
            <person name="Lu Y.H."/>
        </authorList>
    </citation>
    <scope>NUCLEOTIDE SEQUENCE [LARGE SCALE GENOMIC DNA]</scope>
    <source>
        <strain evidence="6 7">LHW63021</strain>
    </source>
</reference>
<comment type="caution">
    <text evidence="6">The sequence shown here is derived from an EMBL/GenBank/DDBJ whole genome shotgun (WGS) entry which is preliminary data.</text>
</comment>
<evidence type="ECO:0000256" key="4">
    <source>
        <dbReference type="PROSITE-ProRule" id="PRU00335"/>
    </source>
</evidence>
<feature type="domain" description="HTH tetR-type" evidence="5">
    <location>
        <begin position="16"/>
        <end position="76"/>
    </location>
</feature>
<evidence type="ECO:0000256" key="2">
    <source>
        <dbReference type="ARBA" id="ARBA00023125"/>
    </source>
</evidence>
<evidence type="ECO:0000256" key="1">
    <source>
        <dbReference type="ARBA" id="ARBA00023015"/>
    </source>
</evidence>
<dbReference type="PANTHER" id="PTHR30055">
    <property type="entry name" value="HTH-TYPE TRANSCRIPTIONAL REGULATOR RUTR"/>
    <property type="match status" value="1"/>
</dbReference>
<dbReference type="RefSeq" id="WP_111864287.1">
    <property type="nucleotide sequence ID" value="NZ_QLYX01000003.1"/>
</dbReference>
<sequence length="206" mass="22531">MRSPPASTPVQDRRVRRSRAALMRAAVTLVAERGTAAVPISDLAEAADVSRQVVYQQFGDRDTLLLEAALDLARHELAPHLTDVAQAPAGRARALAVARHFADHRVFYRALMTGSCGYALNRALTDLLIPLNRQVAHLLLGERLDPRTSEDLATFLTGGAAAVVNTWVVEGADPLDPEELTDRLMRAMSFVAATVRRPAHDEEHDR</sequence>
<gene>
    <name evidence="6" type="ORF">DPM19_08095</name>
</gene>
<dbReference type="SUPFAM" id="SSF46689">
    <property type="entry name" value="Homeodomain-like"/>
    <property type="match status" value="1"/>
</dbReference>
<dbReference type="PROSITE" id="PS50977">
    <property type="entry name" value="HTH_TETR_2"/>
    <property type="match status" value="1"/>
</dbReference>
<evidence type="ECO:0000259" key="5">
    <source>
        <dbReference type="PROSITE" id="PS50977"/>
    </source>
</evidence>
<dbReference type="InterPro" id="IPR001647">
    <property type="entry name" value="HTH_TetR"/>
</dbReference>
<feature type="DNA-binding region" description="H-T-H motif" evidence="4">
    <location>
        <begin position="39"/>
        <end position="58"/>
    </location>
</feature>
<dbReference type="Proteomes" id="UP000251891">
    <property type="component" value="Unassembled WGS sequence"/>
</dbReference>
<dbReference type="PANTHER" id="PTHR30055:SF234">
    <property type="entry name" value="HTH-TYPE TRANSCRIPTIONAL REGULATOR BETI"/>
    <property type="match status" value="1"/>
</dbReference>
<protein>
    <submittedName>
        <fullName evidence="6">TetR family transcriptional regulator</fullName>
    </submittedName>
</protein>
<keyword evidence="2 4" id="KW-0238">DNA-binding</keyword>
<evidence type="ECO:0000313" key="6">
    <source>
        <dbReference type="EMBL" id="RAY15731.1"/>
    </source>
</evidence>
<evidence type="ECO:0000256" key="3">
    <source>
        <dbReference type="ARBA" id="ARBA00023163"/>
    </source>
</evidence>
<dbReference type="PRINTS" id="PR00455">
    <property type="entry name" value="HTHTETR"/>
</dbReference>
<name>A0A365H9H5_9ACTN</name>
<dbReference type="Gene3D" id="1.10.357.10">
    <property type="entry name" value="Tetracycline Repressor, domain 2"/>
    <property type="match status" value="1"/>
</dbReference>
<dbReference type="Pfam" id="PF00440">
    <property type="entry name" value="TetR_N"/>
    <property type="match status" value="1"/>
</dbReference>
<evidence type="ECO:0000313" key="7">
    <source>
        <dbReference type="Proteomes" id="UP000251891"/>
    </source>
</evidence>
<dbReference type="EMBL" id="QLYX01000003">
    <property type="protein sequence ID" value="RAY15731.1"/>
    <property type="molecule type" value="Genomic_DNA"/>
</dbReference>
<keyword evidence="7" id="KW-1185">Reference proteome</keyword>
<dbReference type="AlphaFoldDB" id="A0A365H9H5"/>
<dbReference type="InterPro" id="IPR009057">
    <property type="entry name" value="Homeodomain-like_sf"/>
</dbReference>
<keyword evidence="1" id="KW-0805">Transcription regulation</keyword>
<dbReference type="GO" id="GO:0003700">
    <property type="term" value="F:DNA-binding transcription factor activity"/>
    <property type="evidence" value="ECO:0007669"/>
    <property type="project" value="TreeGrafter"/>
</dbReference>